<evidence type="ECO:0000256" key="4">
    <source>
        <dbReference type="ARBA" id="ARBA00022729"/>
    </source>
</evidence>
<evidence type="ECO:0000256" key="3">
    <source>
        <dbReference type="ARBA" id="ARBA00022692"/>
    </source>
</evidence>
<proteinExistence type="predicted"/>
<feature type="transmembrane region" description="Helical" evidence="12">
    <location>
        <begin position="623"/>
        <end position="645"/>
    </location>
</feature>
<evidence type="ECO:0000256" key="7">
    <source>
        <dbReference type="ARBA" id="ARBA00022912"/>
    </source>
</evidence>
<dbReference type="SUPFAM" id="SSF49265">
    <property type="entry name" value="Fibronectin type III"/>
    <property type="match status" value="2"/>
</dbReference>
<feature type="domain" description="Ig-like" evidence="16">
    <location>
        <begin position="29"/>
        <end position="133"/>
    </location>
</feature>
<feature type="domain" description="Tyrosine-protein phosphatase" evidence="14">
    <location>
        <begin position="1035"/>
        <end position="1312"/>
    </location>
</feature>
<dbReference type="EC" id="3.1.3.48" evidence="2"/>
<comment type="subcellular location">
    <subcellularLocation>
        <location evidence="1">Membrane</location>
        <topology evidence="1">Single-pass membrane protein</topology>
    </subcellularLocation>
</comment>
<keyword evidence="19" id="KW-1185">Reference proteome</keyword>
<dbReference type="PROSITE" id="PS50055">
    <property type="entry name" value="TYR_PHOSPHATASE_PTP"/>
    <property type="match status" value="2"/>
</dbReference>
<protein>
    <recommendedName>
        <fullName evidence="2">protein-tyrosine-phosphatase</fullName>
        <ecNumber evidence="2">3.1.3.48</ecNumber>
    </recommendedName>
</protein>
<evidence type="ECO:0000313" key="19">
    <source>
        <dbReference type="Proteomes" id="UP000186922"/>
    </source>
</evidence>
<keyword evidence="4 13" id="KW-0732">Signal</keyword>
<organism evidence="18 19">
    <name type="scientific">Ramazzottius varieornatus</name>
    <name type="common">Water bear</name>
    <name type="synonym">Tardigrade</name>
    <dbReference type="NCBI Taxonomy" id="947166"/>
    <lineage>
        <taxon>Eukaryota</taxon>
        <taxon>Metazoa</taxon>
        <taxon>Ecdysozoa</taxon>
        <taxon>Tardigrada</taxon>
        <taxon>Eutardigrada</taxon>
        <taxon>Parachela</taxon>
        <taxon>Hypsibioidea</taxon>
        <taxon>Ramazzottiidae</taxon>
        <taxon>Ramazzottius</taxon>
    </lineage>
</organism>
<dbReference type="PROSITE" id="PS00383">
    <property type="entry name" value="TYR_PHOSPHATASE_1"/>
    <property type="match status" value="1"/>
</dbReference>
<dbReference type="PROSITE" id="PS50853">
    <property type="entry name" value="FN3"/>
    <property type="match status" value="3"/>
</dbReference>
<keyword evidence="9 12" id="KW-0472">Membrane</keyword>
<evidence type="ECO:0000313" key="18">
    <source>
        <dbReference type="EMBL" id="GAV07121.1"/>
    </source>
</evidence>
<dbReference type="PROSITE" id="PS50835">
    <property type="entry name" value="IG_LIKE"/>
    <property type="match status" value="1"/>
</dbReference>
<evidence type="ECO:0000259" key="14">
    <source>
        <dbReference type="PROSITE" id="PS50055"/>
    </source>
</evidence>
<dbReference type="InterPro" id="IPR007110">
    <property type="entry name" value="Ig-like_dom"/>
</dbReference>
<dbReference type="InterPro" id="IPR013783">
    <property type="entry name" value="Ig-like_fold"/>
</dbReference>
<dbReference type="OrthoDB" id="6022401at2759"/>
<comment type="catalytic activity">
    <reaction evidence="11">
        <text>O-phospho-L-tyrosyl-[protein] + H2O = L-tyrosyl-[protein] + phosphate</text>
        <dbReference type="Rhea" id="RHEA:10684"/>
        <dbReference type="Rhea" id="RHEA-COMP:10136"/>
        <dbReference type="Rhea" id="RHEA-COMP:20101"/>
        <dbReference type="ChEBI" id="CHEBI:15377"/>
        <dbReference type="ChEBI" id="CHEBI:43474"/>
        <dbReference type="ChEBI" id="CHEBI:46858"/>
        <dbReference type="ChEBI" id="CHEBI:61978"/>
        <dbReference type="EC" id="3.1.3.48"/>
    </reaction>
</comment>
<dbReference type="InterPro" id="IPR000387">
    <property type="entry name" value="Tyr_Pase_dom"/>
</dbReference>
<feature type="domain" description="Fibronectin type-III" evidence="17">
    <location>
        <begin position="367"/>
        <end position="472"/>
    </location>
</feature>
<dbReference type="SUPFAM" id="SSF48726">
    <property type="entry name" value="Immunoglobulin"/>
    <property type="match status" value="1"/>
</dbReference>
<dbReference type="InterPro" id="IPR003595">
    <property type="entry name" value="Tyr_Pase_cat"/>
</dbReference>
<dbReference type="InterPro" id="IPR036116">
    <property type="entry name" value="FN3_sf"/>
</dbReference>
<evidence type="ECO:0000259" key="17">
    <source>
        <dbReference type="PROSITE" id="PS50853"/>
    </source>
</evidence>
<dbReference type="CDD" id="cd00047">
    <property type="entry name" value="PTPc"/>
    <property type="match status" value="1"/>
</dbReference>
<evidence type="ECO:0000256" key="9">
    <source>
        <dbReference type="ARBA" id="ARBA00023136"/>
    </source>
</evidence>
<dbReference type="PROSITE" id="PS50056">
    <property type="entry name" value="TYR_PHOSPHATASE_2"/>
    <property type="match status" value="1"/>
</dbReference>
<dbReference type="SUPFAM" id="SSF52799">
    <property type="entry name" value="(Phosphotyrosine protein) phosphatases II"/>
    <property type="match status" value="2"/>
</dbReference>
<keyword evidence="6" id="KW-0378">Hydrolase</keyword>
<dbReference type="PRINTS" id="PR00700">
    <property type="entry name" value="PRTYPHPHTASE"/>
</dbReference>
<dbReference type="GO" id="GO:0004725">
    <property type="term" value="F:protein tyrosine phosphatase activity"/>
    <property type="evidence" value="ECO:0007669"/>
    <property type="project" value="UniProtKB-EC"/>
</dbReference>
<feature type="domain" description="Tyrosine-protein phosphatase" evidence="14">
    <location>
        <begin position="702"/>
        <end position="1007"/>
    </location>
</feature>
<dbReference type="SMART" id="SM00194">
    <property type="entry name" value="PTPc"/>
    <property type="match status" value="2"/>
</dbReference>
<dbReference type="STRING" id="947166.A0A1D1W138"/>
<dbReference type="InterPro" id="IPR029021">
    <property type="entry name" value="Prot-tyrosine_phosphatase-like"/>
</dbReference>
<dbReference type="Gene3D" id="3.90.190.10">
    <property type="entry name" value="Protein tyrosine phosphatase superfamily"/>
    <property type="match status" value="2"/>
</dbReference>
<keyword evidence="10" id="KW-0325">Glycoprotein</keyword>
<evidence type="ECO:0000256" key="8">
    <source>
        <dbReference type="ARBA" id="ARBA00022989"/>
    </source>
</evidence>
<feature type="domain" description="Fibronectin type-III" evidence="17">
    <location>
        <begin position="140"/>
        <end position="266"/>
    </location>
</feature>
<reference evidence="18 19" key="1">
    <citation type="journal article" date="2016" name="Nat. Commun.">
        <title>Extremotolerant tardigrade genome and improved radiotolerance of human cultured cells by tardigrade-unique protein.</title>
        <authorList>
            <person name="Hashimoto T."/>
            <person name="Horikawa D.D."/>
            <person name="Saito Y."/>
            <person name="Kuwahara H."/>
            <person name="Kozuka-Hata H."/>
            <person name="Shin-I T."/>
            <person name="Minakuchi Y."/>
            <person name="Ohishi K."/>
            <person name="Motoyama A."/>
            <person name="Aizu T."/>
            <person name="Enomoto A."/>
            <person name="Kondo K."/>
            <person name="Tanaka S."/>
            <person name="Hara Y."/>
            <person name="Koshikawa S."/>
            <person name="Sagara H."/>
            <person name="Miura T."/>
            <person name="Yokobori S."/>
            <person name="Miyagawa K."/>
            <person name="Suzuki Y."/>
            <person name="Kubo T."/>
            <person name="Oyama M."/>
            <person name="Kohara Y."/>
            <person name="Fujiyama A."/>
            <person name="Arakawa K."/>
            <person name="Katayama T."/>
            <person name="Toyoda A."/>
            <person name="Kunieda T."/>
        </authorList>
    </citation>
    <scope>NUCLEOTIDE SEQUENCE [LARGE SCALE GENOMIC DNA]</scope>
    <source>
        <strain evidence="18 19">YOKOZUNA-1</strain>
    </source>
</reference>
<feature type="domain" description="Tyrosine specific protein phosphatases" evidence="15">
    <location>
        <begin position="926"/>
        <end position="998"/>
    </location>
</feature>
<comment type="caution">
    <text evidence="18">The sequence shown here is derived from an EMBL/GenBank/DDBJ whole genome shotgun (WGS) entry which is preliminary data.</text>
</comment>
<dbReference type="InterPro" id="IPR036179">
    <property type="entry name" value="Ig-like_dom_sf"/>
</dbReference>
<dbReference type="InterPro" id="IPR003961">
    <property type="entry name" value="FN3_dom"/>
</dbReference>
<dbReference type="FunFam" id="2.60.40.10:FF:000028">
    <property type="entry name" value="Neuronal cell adhesion molecule"/>
    <property type="match status" value="1"/>
</dbReference>
<name>A0A1D1W138_RAMVA</name>
<dbReference type="GO" id="GO:0016020">
    <property type="term" value="C:membrane"/>
    <property type="evidence" value="ECO:0007669"/>
    <property type="project" value="UniProtKB-SubCell"/>
</dbReference>
<dbReference type="CDD" id="cd00063">
    <property type="entry name" value="FN3"/>
    <property type="match status" value="4"/>
</dbReference>
<dbReference type="InterPro" id="IPR016130">
    <property type="entry name" value="Tyr_Pase_AS"/>
</dbReference>
<feature type="signal peptide" evidence="13">
    <location>
        <begin position="1"/>
        <end position="25"/>
    </location>
</feature>
<keyword evidence="8 12" id="KW-1133">Transmembrane helix</keyword>
<dbReference type="PANTHER" id="PTHR46957">
    <property type="entry name" value="CYTOKINE RECEPTOR"/>
    <property type="match status" value="1"/>
</dbReference>
<dbReference type="PANTHER" id="PTHR46957:SF3">
    <property type="entry name" value="CYTOKINE RECEPTOR"/>
    <property type="match status" value="1"/>
</dbReference>
<evidence type="ECO:0000256" key="2">
    <source>
        <dbReference type="ARBA" id="ARBA00013064"/>
    </source>
</evidence>
<dbReference type="SMART" id="SM00404">
    <property type="entry name" value="PTPc_motif"/>
    <property type="match status" value="2"/>
</dbReference>
<evidence type="ECO:0000259" key="16">
    <source>
        <dbReference type="PROSITE" id="PS50835"/>
    </source>
</evidence>
<keyword evidence="3 12" id="KW-0812">Transmembrane</keyword>
<accession>A0A1D1W138</accession>
<dbReference type="InterPro" id="IPR000242">
    <property type="entry name" value="PTP_cat"/>
</dbReference>
<dbReference type="Proteomes" id="UP000186922">
    <property type="component" value="Unassembled WGS sequence"/>
</dbReference>
<evidence type="ECO:0000256" key="5">
    <source>
        <dbReference type="ARBA" id="ARBA00022737"/>
    </source>
</evidence>
<evidence type="ECO:0000256" key="13">
    <source>
        <dbReference type="SAM" id="SignalP"/>
    </source>
</evidence>
<evidence type="ECO:0000259" key="15">
    <source>
        <dbReference type="PROSITE" id="PS50056"/>
    </source>
</evidence>
<dbReference type="Pfam" id="PF00041">
    <property type="entry name" value="fn3"/>
    <property type="match status" value="4"/>
</dbReference>
<keyword evidence="7" id="KW-0904">Protein phosphatase</keyword>
<dbReference type="SMART" id="SM00060">
    <property type="entry name" value="FN3"/>
    <property type="match status" value="4"/>
</dbReference>
<dbReference type="Gene3D" id="2.60.40.10">
    <property type="entry name" value="Immunoglobulins"/>
    <property type="match status" value="5"/>
</dbReference>
<evidence type="ECO:0000256" key="11">
    <source>
        <dbReference type="ARBA" id="ARBA00051722"/>
    </source>
</evidence>
<keyword evidence="5" id="KW-0677">Repeat</keyword>
<dbReference type="EMBL" id="BDGG01000014">
    <property type="protein sequence ID" value="GAV07121.1"/>
    <property type="molecule type" value="Genomic_DNA"/>
</dbReference>
<sequence length="1356" mass="151535">MDNLRLKCLYRSAFFLSILFRVSVGVLEPDAATKVYEVEGRVGKEETFFCPVDEGSSRGLQRRWTKDGQDMVGDKDGDVLIMNRQTMEQKARLEMTADEVVFRALKLSDSGTYQCLLRFAHSDQVVLSSYRLTVRDVPDPPGTPRSQAISSRNITLIWQGSSDNNSPILHYVILVEPQTGKMDMGHGGYPAFEAAGVHDVTSMDQASAEARSRQRRIRTPDNATTFTVTNLFPFTFYTFQLIAVNAVGHSRPSAISSPMQTITEPPTGSPVLIVAQSPSSSSIRLQWLPPSLVDWHGSLRGYRLFYRQAGNEQTHEIILDSPQAQTYEIRRLEAGKRFYISVQAFNEDGYSPAHTEVVSTQEAEPSAPRSVLSEGVTSSSISLAWLPPAQFNGVLRGYKIYYTHPAGFTDSKTFPLVQSESEDGAQAANEWVRYRLIALQPFTVYQIAVRAFTAKGEGPASPNTLSVLTDVAQPGSPQILNVSRVAENAVIVEWIPPRRVFKQLDYYYIHYTVEKEDGQLVDAEQLLHLPSSSNLLEQSGTQTRALNDDVSPKFPTEQAVITNLTTDRVYHIQVSAATKSIVDADKIYKSEPSLAFSMDLATHATVAKRISEGGREMTMTETMILIVVIVTIGLLSMFCGLFCAFRKRFNLGTYSYLAPNSPKHEEKLNGFVKSPTMERTTLASTQLASHIKKLYADGQIGLSKEFESLATMLQVSEFPASLVQASRPENRPKNRYVNVLAYDHSRVKLKHVWNCDSDHAQGGNDTESTACGCTPRTSPSKTPVSDYINANFVASIDEPEAYIVTQAPMPNTLVDFWSMIWDYKVRVLIMLTGLEENGRKKCEQYWPSLEEGKKRYGPYTVTIISEQTTAFYILRTFMVTFDGATGLSTVASLFGAEPKKESWTVLQYMYLDWPDHGRPDTTVPLLRFVMKSSQTFDEENTGPPIVHCSAGVGRSGCYIALHSMMMQLDRTGHVDVFNYLLNVRKQRMGLVQNESQYALIYDALLEYIQSEQTEVYVATFDEYLDGLLKDDAYLLKGQHELVCAEANGLGHGCDYAKESYNRAKNRSPHLLPIDSPRHRVTISPRPGEVGSDYINASFLPGQRYLKEFVITQWPLQNTAAAFWQMIWDFQIRVVVLLDSTRLLTDSASSFPKFWPERAEDYNSTESHNQLTYDGLSIHFQSDKTQSSLHVTECCVDKLNDPGSVEKQSLLCQIVRLTEEPLDGSYKDVCELIDKEVSYDGFRGCRPVRVAVVDEFGGVSAATFCGVMSARQQAFTEGSVDVYLTAKLYNQARPGVFAKLQDYQAFCESVRTVCKEAAQCIPVEQLCFAGSMLKPASPASDVLHAPKRLSAILEQDE</sequence>
<feature type="domain" description="Fibronectin type-III" evidence="17">
    <location>
        <begin position="269"/>
        <end position="366"/>
    </location>
</feature>
<gene>
    <name evidence="18" type="primary">RvY_16996-1</name>
    <name evidence="18" type="synonym">RvY_16996.1</name>
    <name evidence="18" type="ORF">RvY_16996</name>
</gene>
<dbReference type="Pfam" id="PF00102">
    <property type="entry name" value="Y_phosphatase"/>
    <property type="match status" value="2"/>
</dbReference>
<evidence type="ECO:0000256" key="10">
    <source>
        <dbReference type="ARBA" id="ARBA00023180"/>
    </source>
</evidence>
<evidence type="ECO:0000256" key="12">
    <source>
        <dbReference type="SAM" id="Phobius"/>
    </source>
</evidence>
<evidence type="ECO:0000256" key="6">
    <source>
        <dbReference type="ARBA" id="ARBA00022801"/>
    </source>
</evidence>
<feature type="chain" id="PRO_5008899076" description="protein-tyrosine-phosphatase" evidence="13">
    <location>
        <begin position="26"/>
        <end position="1356"/>
    </location>
</feature>
<dbReference type="InterPro" id="IPR050713">
    <property type="entry name" value="RTP_Phos/Ushers"/>
</dbReference>
<evidence type="ECO:0000256" key="1">
    <source>
        <dbReference type="ARBA" id="ARBA00004167"/>
    </source>
</evidence>